<gene>
    <name evidence="1" type="ORF">NA57DRAFT_75167</name>
</gene>
<reference evidence="1" key="1">
    <citation type="journal article" date="2020" name="Stud. Mycol.">
        <title>101 Dothideomycetes genomes: a test case for predicting lifestyles and emergence of pathogens.</title>
        <authorList>
            <person name="Haridas S."/>
            <person name="Albert R."/>
            <person name="Binder M."/>
            <person name="Bloem J."/>
            <person name="Labutti K."/>
            <person name="Salamov A."/>
            <person name="Andreopoulos B."/>
            <person name="Baker S."/>
            <person name="Barry K."/>
            <person name="Bills G."/>
            <person name="Bluhm B."/>
            <person name="Cannon C."/>
            <person name="Castanera R."/>
            <person name="Culley D."/>
            <person name="Daum C."/>
            <person name="Ezra D."/>
            <person name="Gonzalez J."/>
            <person name="Henrissat B."/>
            <person name="Kuo A."/>
            <person name="Liang C."/>
            <person name="Lipzen A."/>
            <person name="Lutzoni F."/>
            <person name="Magnuson J."/>
            <person name="Mondo S."/>
            <person name="Nolan M."/>
            <person name="Ohm R."/>
            <person name="Pangilinan J."/>
            <person name="Park H.-J."/>
            <person name="Ramirez L."/>
            <person name="Alfaro M."/>
            <person name="Sun H."/>
            <person name="Tritt A."/>
            <person name="Yoshinaga Y."/>
            <person name="Zwiers L.-H."/>
            <person name="Turgeon B."/>
            <person name="Goodwin S."/>
            <person name="Spatafora J."/>
            <person name="Crous P."/>
            <person name="Grigoriev I."/>
        </authorList>
    </citation>
    <scope>NUCLEOTIDE SEQUENCE</scope>
    <source>
        <strain evidence="1">CBS 133067</strain>
    </source>
</reference>
<dbReference type="EMBL" id="ML978125">
    <property type="protein sequence ID" value="KAF2099664.1"/>
    <property type="molecule type" value="Genomic_DNA"/>
</dbReference>
<comment type="caution">
    <text evidence="1">The sequence shown here is derived from an EMBL/GenBank/DDBJ whole genome shotgun (WGS) entry which is preliminary data.</text>
</comment>
<dbReference type="Proteomes" id="UP000799772">
    <property type="component" value="Unassembled WGS sequence"/>
</dbReference>
<proteinExistence type="predicted"/>
<evidence type="ECO:0000313" key="2">
    <source>
        <dbReference type="Proteomes" id="UP000799772"/>
    </source>
</evidence>
<keyword evidence="2" id="KW-1185">Reference proteome</keyword>
<sequence length="259" mass="29570">MALAVHLQGPVIARAVQLGVPCFLTSDPWFGYFDGLKPDSQTGVLAQKMMHELMFWSDLTSKIRELRSNRFPDTEARSLLQRLYAIKKQLDWLESVVQGMLDSGLHTTQVKAARPNSPFKNAIHYHLHWTATVFMMHAGFALIVNRMIRVVGQSLMYDSNLDFAAPIDQYNDSLVHRICQSHDYAWRRRPIGVQYMSVPLTMAFMHAKSEAMNEWIVGALNDMDEHRMLEKPRFTSRTVEHLAKLYTGEVGPLIPPSGK</sequence>
<dbReference type="OrthoDB" id="4314040at2759"/>
<accession>A0A9P4II40</accession>
<protein>
    <submittedName>
        <fullName evidence="1">Uncharacterized protein</fullName>
    </submittedName>
</protein>
<organism evidence="1 2">
    <name type="scientific">Rhizodiscina lignyota</name>
    <dbReference type="NCBI Taxonomy" id="1504668"/>
    <lineage>
        <taxon>Eukaryota</taxon>
        <taxon>Fungi</taxon>
        <taxon>Dikarya</taxon>
        <taxon>Ascomycota</taxon>
        <taxon>Pezizomycotina</taxon>
        <taxon>Dothideomycetes</taxon>
        <taxon>Pleosporomycetidae</taxon>
        <taxon>Aulographales</taxon>
        <taxon>Rhizodiscinaceae</taxon>
        <taxon>Rhizodiscina</taxon>
    </lineage>
</organism>
<dbReference type="AlphaFoldDB" id="A0A9P4II40"/>
<name>A0A9P4II40_9PEZI</name>
<evidence type="ECO:0000313" key="1">
    <source>
        <dbReference type="EMBL" id="KAF2099664.1"/>
    </source>
</evidence>